<reference evidence="2 3" key="1">
    <citation type="submission" date="2018-06" db="EMBL/GenBank/DDBJ databases">
        <title>Population genomics shows no distinction between pathogenic Candida krusei and environmental Pichia kudriavzevii: One species, four names.</title>
        <authorList>
            <person name="Douglass A.P."/>
            <person name="Offei B."/>
            <person name="Braun-Galleani S."/>
            <person name="Coughlan A.Y."/>
            <person name="Martos A."/>
            <person name="Ortiz-Merino R.A."/>
            <person name="Byrne K.P."/>
            <person name="Wolfe K.H."/>
        </authorList>
    </citation>
    <scope>NUCLEOTIDE SEQUENCE [LARGE SCALE GENOMIC DNA]</scope>
    <source>
        <strain evidence="2 3">CBS573</strain>
    </source>
</reference>
<accession>A0A2U9R503</accession>
<dbReference type="Proteomes" id="UP000249293">
    <property type="component" value="Chromosome 3"/>
</dbReference>
<proteinExistence type="predicted"/>
<sequence length="157" mass="17754">MISYSFLSWCFVLYSLVLYLCVSGSLLSVCTRPKTLCCSGMEGGGGGGNYGEPEISQSHIQITQKLYFTQCNMHILYSSTRKQWGKSRGDGGLPRKIVQPTEISGKGEIGTVGDSLFLPRLIRLFLYNGLEEEATRKMRFFFFPVFKTEFRRPFRGC</sequence>
<protein>
    <submittedName>
        <fullName evidence="2">Uncharacterized protein</fullName>
    </submittedName>
</protein>
<evidence type="ECO:0000313" key="3">
    <source>
        <dbReference type="Proteomes" id="UP000249293"/>
    </source>
</evidence>
<dbReference type="RefSeq" id="XP_029321683.1">
    <property type="nucleotide sequence ID" value="XM_029465823.1"/>
</dbReference>
<name>A0A2U9R503_PICKU</name>
<evidence type="ECO:0000313" key="2">
    <source>
        <dbReference type="EMBL" id="AWU76206.1"/>
    </source>
</evidence>
<keyword evidence="1" id="KW-0472">Membrane</keyword>
<dbReference type="AlphaFoldDB" id="A0A2U9R503"/>
<evidence type="ECO:0000256" key="1">
    <source>
        <dbReference type="SAM" id="Phobius"/>
    </source>
</evidence>
<feature type="transmembrane region" description="Helical" evidence="1">
    <location>
        <begin position="6"/>
        <end position="27"/>
    </location>
</feature>
<dbReference type="VEuPathDB" id="FungiDB:C5L36_0C01540"/>
<dbReference type="EMBL" id="CP028775">
    <property type="protein sequence ID" value="AWU76206.1"/>
    <property type="molecule type" value="Genomic_DNA"/>
</dbReference>
<keyword evidence="1" id="KW-1133">Transmembrane helix</keyword>
<organism evidence="2 3">
    <name type="scientific">Pichia kudriavzevii</name>
    <name type="common">Yeast</name>
    <name type="synonym">Issatchenkia orientalis</name>
    <dbReference type="NCBI Taxonomy" id="4909"/>
    <lineage>
        <taxon>Eukaryota</taxon>
        <taxon>Fungi</taxon>
        <taxon>Dikarya</taxon>
        <taxon>Ascomycota</taxon>
        <taxon>Saccharomycotina</taxon>
        <taxon>Pichiomycetes</taxon>
        <taxon>Pichiales</taxon>
        <taxon>Pichiaceae</taxon>
        <taxon>Pichia</taxon>
    </lineage>
</organism>
<dbReference type="KEGG" id="pkz:C5L36_0C01540"/>
<dbReference type="GeneID" id="40384001"/>
<keyword evidence="1" id="KW-0812">Transmembrane</keyword>
<gene>
    <name evidence="2" type="ORF">C5L36_0C01540</name>
</gene>
<keyword evidence="3" id="KW-1185">Reference proteome</keyword>